<keyword evidence="3 5" id="KW-0012">Acyltransferase</keyword>
<sequence>MKKDLKILDGKLDVIGQFIWRFGSFVCRLLYNKRLNIQFENWDLLDSLEPPYLIVGNHVTNFDPIIISANQNHYLHWVANDAVFRHPFLRWAMTHLQIIPKTKGMSDLESVRIIHRKIREGCIVALYPEGQTSWDGQNQSLMPATPKLLKLLKVPVVSVLIKGGYLTQPRWVWPNNLRRSRIILEAKLILSASELKKLSLDEIDEKLKKGIFHDDFEFQKQHPIKLESNKRAETLELFTYICPRCHTLDALVSQGNTVECQNCHWEFFINEYGEFPHDENFPFENLSVWNHWQKDQTIRMVREYKALSEVHRPILSNKNLTILTGLGLVPLKKLLKGDLNLWQDRLEFVPEEGDSMIFPLDEIEAMSIFKQQKLEFYHKKVLYRFHFGTPRDSAYKWLCFLSEMCREEDESSVKTGTDGVKKAR</sequence>
<dbReference type="CDD" id="cd07989">
    <property type="entry name" value="LPLAT_AGPAT-like"/>
    <property type="match status" value="1"/>
</dbReference>
<evidence type="ECO:0000256" key="3">
    <source>
        <dbReference type="ARBA" id="ARBA00023315"/>
    </source>
</evidence>
<evidence type="ECO:0000256" key="1">
    <source>
        <dbReference type="ARBA" id="ARBA00005189"/>
    </source>
</evidence>
<dbReference type="EMBL" id="CP036150">
    <property type="protein sequence ID" value="QEN06754.1"/>
    <property type="molecule type" value="Genomic_DNA"/>
</dbReference>
<gene>
    <name evidence="5" type="ORF">EXM22_01630</name>
</gene>
<name>A0A5C1QJI4_9SPIO</name>
<dbReference type="RefSeq" id="WP_149484837.1">
    <property type="nucleotide sequence ID" value="NZ_CP036150.1"/>
</dbReference>
<dbReference type="SUPFAM" id="SSF69593">
    <property type="entry name" value="Glycerol-3-phosphate (1)-acyltransferase"/>
    <property type="match status" value="1"/>
</dbReference>
<evidence type="ECO:0000256" key="2">
    <source>
        <dbReference type="ARBA" id="ARBA00022679"/>
    </source>
</evidence>
<dbReference type="PANTHER" id="PTHR10434:SF66">
    <property type="entry name" value="PHOSPHOLIPID_GLYCEROL ACYLTRANSFERASE DOMAIN-CONTAINING PROTEIN"/>
    <property type="match status" value="1"/>
</dbReference>
<dbReference type="Proteomes" id="UP000324209">
    <property type="component" value="Chromosome"/>
</dbReference>
<dbReference type="SMART" id="SM00563">
    <property type="entry name" value="PlsC"/>
    <property type="match status" value="1"/>
</dbReference>
<dbReference type="OrthoDB" id="9803035at2"/>
<comment type="pathway">
    <text evidence="1">Lipid metabolism.</text>
</comment>
<dbReference type="PANTHER" id="PTHR10434">
    <property type="entry name" value="1-ACYL-SN-GLYCEROL-3-PHOSPHATE ACYLTRANSFERASE"/>
    <property type="match status" value="1"/>
</dbReference>
<keyword evidence="2 5" id="KW-0808">Transferase</keyword>
<proteinExistence type="predicted"/>
<dbReference type="GO" id="GO:0006654">
    <property type="term" value="P:phosphatidic acid biosynthetic process"/>
    <property type="evidence" value="ECO:0007669"/>
    <property type="project" value="TreeGrafter"/>
</dbReference>
<reference evidence="5 6" key="1">
    <citation type="submission" date="2019-02" db="EMBL/GenBank/DDBJ databases">
        <title>Complete Genome Sequence and Methylome Analysis of free living Spirochaetas.</title>
        <authorList>
            <person name="Fomenkov A."/>
            <person name="Dubinina G."/>
            <person name="Leshcheva N."/>
            <person name="Mikheeva N."/>
            <person name="Grabovich M."/>
            <person name="Vincze T."/>
            <person name="Roberts R.J."/>
        </authorList>
    </citation>
    <scope>NUCLEOTIDE SEQUENCE [LARGE SCALE GENOMIC DNA]</scope>
    <source>
        <strain evidence="5 6">K2</strain>
    </source>
</reference>
<accession>A0A5C1QJI4</accession>
<dbReference type="GO" id="GO:0003841">
    <property type="term" value="F:1-acylglycerol-3-phosphate O-acyltransferase activity"/>
    <property type="evidence" value="ECO:0007669"/>
    <property type="project" value="TreeGrafter"/>
</dbReference>
<organism evidence="5 6">
    <name type="scientific">Oceanispirochaeta crateris</name>
    <dbReference type="NCBI Taxonomy" id="2518645"/>
    <lineage>
        <taxon>Bacteria</taxon>
        <taxon>Pseudomonadati</taxon>
        <taxon>Spirochaetota</taxon>
        <taxon>Spirochaetia</taxon>
        <taxon>Spirochaetales</taxon>
        <taxon>Spirochaetaceae</taxon>
        <taxon>Oceanispirochaeta</taxon>
    </lineage>
</organism>
<protein>
    <submittedName>
        <fullName evidence="5">1-acyl-sn-glycerol-3-phosphate acyltransferase</fullName>
    </submittedName>
</protein>
<dbReference type="AlphaFoldDB" id="A0A5C1QJI4"/>
<keyword evidence="6" id="KW-1185">Reference proteome</keyword>
<evidence type="ECO:0000313" key="5">
    <source>
        <dbReference type="EMBL" id="QEN06754.1"/>
    </source>
</evidence>
<dbReference type="Pfam" id="PF01553">
    <property type="entry name" value="Acyltransferase"/>
    <property type="match status" value="1"/>
</dbReference>
<feature type="domain" description="Phospholipid/glycerol acyltransferase" evidence="4">
    <location>
        <begin position="52"/>
        <end position="164"/>
    </location>
</feature>
<evidence type="ECO:0000313" key="6">
    <source>
        <dbReference type="Proteomes" id="UP000324209"/>
    </source>
</evidence>
<dbReference type="InterPro" id="IPR002123">
    <property type="entry name" value="Plipid/glycerol_acylTrfase"/>
</dbReference>
<evidence type="ECO:0000259" key="4">
    <source>
        <dbReference type="SMART" id="SM00563"/>
    </source>
</evidence>
<dbReference type="KEGG" id="ock:EXM22_01630"/>